<dbReference type="Proteomes" id="UP000010164">
    <property type="component" value="Unassembled WGS sequence"/>
</dbReference>
<evidence type="ECO:0000256" key="1">
    <source>
        <dbReference type="SAM" id="MobiDB-lite"/>
    </source>
</evidence>
<feature type="compositionally biased region" description="Gly residues" evidence="1">
    <location>
        <begin position="289"/>
        <end position="304"/>
    </location>
</feature>
<dbReference type="STRING" id="1177179.A11A3_16687"/>
<sequence length="304" mass="31583">MVPLQQHHRRVARSATLILLALLCSPGQAQLCANPGQDGDQASGPLINSYFTGPDSQTLPAGSNELPLTVARGNGRLHGGDLALLIQMQGADIRHENHADYGQLLASALHQEWVSIVRVSQHRARIRGAGDNGGLRYSYRNAPADKQHGRARWQLIRVPQYQSLIVQEDLKALPWDGRTGGVLAMDVRRQLDLQGHSLSVAGAGFRGGQALSLSGALGRPQDWRYPAPSEAERQAGYGQHGSKGEGVAGSPAAMTLPDSGYPGGDMGRGAPANAGGGGNGLDLSQRHVAGGGGGGNAGAGQSGS</sequence>
<dbReference type="eggNOG" id="COG2885">
    <property type="taxonomic scope" value="Bacteria"/>
</dbReference>
<feature type="signal peptide" evidence="2">
    <location>
        <begin position="1"/>
        <end position="29"/>
    </location>
</feature>
<feature type="compositionally biased region" description="Gly residues" evidence="1">
    <location>
        <begin position="238"/>
        <end position="247"/>
    </location>
</feature>
<dbReference type="EMBL" id="AMRJ01000048">
    <property type="protein sequence ID" value="EKF72852.1"/>
    <property type="molecule type" value="Genomic_DNA"/>
</dbReference>
<evidence type="ECO:0000313" key="3">
    <source>
        <dbReference type="EMBL" id="EKF72852.1"/>
    </source>
</evidence>
<name>L0W9T9_9GAMM</name>
<dbReference type="RefSeq" id="WP_008930502.1">
    <property type="nucleotide sequence ID" value="NZ_AMRJ01000048.1"/>
</dbReference>
<evidence type="ECO:0000256" key="2">
    <source>
        <dbReference type="SAM" id="SignalP"/>
    </source>
</evidence>
<protein>
    <submittedName>
        <fullName evidence="3">Uncharacterized protein</fullName>
    </submittedName>
</protein>
<proteinExistence type="predicted"/>
<evidence type="ECO:0000313" key="4">
    <source>
        <dbReference type="Proteomes" id="UP000010164"/>
    </source>
</evidence>
<feature type="chain" id="PRO_5003948459" evidence="2">
    <location>
        <begin position="30"/>
        <end position="304"/>
    </location>
</feature>
<keyword evidence="4" id="KW-1185">Reference proteome</keyword>
<dbReference type="AlphaFoldDB" id="L0W9T9"/>
<accession>L0W9T9</accession>
<organism evidence="3 4">
    <name type="scientific">Alcanivorax hongdengensis A-11-3</name>
    <dbReference type="NCBI Taxonomy" id="1177179"/>
    <lineage>
        <taxon>Bacteria</taxon>
        <taxon>Pseudomonadati</taxon>
        <taxon>Pseudomonadota</taxon>
        <taxon>Gammaproteobacteria</taxon>
        <taxon>Oceanospirillales</taxon>
        <taxon>Alcanivoracaceae</taxon>
        <taxon>Alcanivorax</taxon>
    </lineage>
</organism>
<comment type="caution">
    <text evidence="3">The sequence shown here is derived from an EMBL/GenBank/DDBJ whole genome shotgun (WGS) entry which is preliminary data.</text>
</comment>
<feature type="non-terminal residue" evidence="3">
    <location>
        <position position="304"/>
    </location>
</feature>
<feature type="region of interest" description="Disordered" evidence="1">
    <location>
        <begin position="218"/>
        <end position="304"/>
    </location>
</feature>
<reference evidence="3 4" key="1">
    <citation type="journal article" date="2012" name="J. Bacteriol.">
        <title>Genome Sequence of the Alkane-Degrading Bacterium Alcanivorax hongdengensis Type Strain A-11-3.</title>
        <authorList>
            <person name="Lai Q."/>
            <person name="Shao Z."/>
        </authorList>
    </citation>
    <scope>NUCLEOTIDE SEQUENCE [LARGE SCALE GENOMIC DNA]</scope>
    <source>
        <strain evidence="3 4">A-11-3</strain>
    </source>
</reference>
<gene>
    <name evidence="3" type="ORF">A11A3_16687</name>
</gene>
<keyword evidence="2" id="KW-0732">Signal</keyword>